<dbReference type="Proteomes" id="UP000027135">
    <property type="component" value="Unassembled WGS sequence"/>
</dbReference>
<protein>
    <submittedName>
        <fullName evidence="1">Uncharacterized protein</fullName>
    </submittedName>
</protein>
<dbReference type="EMBL" id="KK853569">
    <property type="protein sequence ID" value="KDR06641.1"/>
    <property type="molecule type" value="Genomic_DNA"/>
</dbReference>
<dbReference type="PANTHER" id="PTHR46060">
    <property type="entry name" value="MARINER MOS1 TRANSPOSASE-LIKE PROTEIN"/>
    <property type="match status" value="1"/>
</dbReference>
<reference evidence="1 2" key="1">
    <citation type="journal article" date="2014" name="Nat. Commun.">
        <title>Molecular traces of alternative social organization in a termite genome.</title>
        <authorList>
            <person name="Terrapon N."/>
            <person name="Li C."/>
            <person name="Robertson H.M."/>
            <person name="Ji L."/>
            <person name="Meng X."/>
            <person name="Booth W."/>
            <person name="Chen Z."/>
            <person name="Childers C.P."/>
            <person name="Glastad K.M."/>
            <person name="Gokhale K."/>
            <person name="Gowin J."/>
            <person name="Gronenberg W."/>
            <person name="Hermansen R.A."/>
            <person name="Hu H."/>
            <person name="Hunt B.G."/>
            <person name="Huylmans A.K."/>
            <person name="Khalil S.M."/>
            <person name="Mitchell R.D."/>
            <person name="Munoz-Torres M.C."/>
            <person name="Mustard J.A."/>
            <person name="Pan H."/>
            <person name="Reese J.T."/>
            <person name="Scharf M.E."/>
            <person name="Sun F."/>
            <person name="Vogel H."/>
            <person name="Xiao J."/>
            <person name="Yang W."/>
            <person name="Yang Z."/>
            <person name="Yang Z."/>
            <person name="Zhou J."/>
            <person name="Zhu J."/>
            <person name="Brent C.S."/>
            <person name="Elsik C.G."/>
            <person name="Goodisman M.A."/>
            <person name="Liberles D.A."/>
            <person name="Roe R.M."/>
            <person name="Vargo E.L."/>
            <person name="Vilcinskas A."/>
            <person name="Wang J."/>
            <person name="Bornberg-Bauer E."/>
            <person name="Korb J."/>
            <person name="Zhang G."/>
            <person name="Liebig J."/>
        </authorList>
    </citation>
    <scope>NUCLEOTIDE SEQUENCE [LARGE SCALE GENOMIC DNA]</scope>
    <source>
        <tissue evidence="1">Whole organism</tissue>
    </source>
</reference>
<name>A0A067QG36_ZOONE</name>
<dbReference type="Gene3D" id="3.30.420.10">
    <property type="entry name" value="Ribonuclease H-like superfamily/Ribonuclease H"/>
    <property type="match status" value="2"/>
</dbReference>
<dbReference type="eggNOG" id="ENOG502RYR4">
    <property type="taxonomic scope" value="Eukaryota"/>
</dbReference>
<sequence length="132" mass="15929">TDLAPCDFFLFPKMKIQLKGRRFETIEEIQAESQMVLDRLTKKDFQAWQRRWDRCGHSQGNYFEAPCDFFLFPKMKIQLKGRRFETIEEIQAESQMVLDRLTKKDFQGCFQAWQRRWDRCVHSQGNYFEGDG</sequence>
<evidence type="ECO:0000313" key="1">
    <source>
        <dbReference type="EMBL" id="KDR06641.1"/>
    </source>
</evidence>
<dbReference type="InterPro" id="IPR036397">
    <property type="entry name" value="RNaseH_sf"/>
</dbReference>
<dbReference type="InterPro" id="IPR052709">
    <property type="entry name" value="Transposase-MT_Hybrid"/>
</dbReference>
<accession>A0A067QG36</accession>
<keyword evidence="2" id="KW-1185">Reference proteome</keyword>
<organism evidence="1 2">
    <name type="scientific">Zootermopsis nevadensis</name>
    <name type="common">Dampwood termite</name>
    <dbReference type="NCBI Taxonomy" id="136037"/>
    <lineage>
        <taxon>Eukaryota</taxon>
        <taxon>Metazoa</taxon>
        <taxon>Ecdysozoa</taxon>
        <taxon>Arthropoda</taxon>
        <taxon>Hexapoda</taxon>
        <taxon>Insecta</taxon>
        <taxon>Pterygota</taxon>
        <taxon>Neoptera</taxon>
        <taxon>Polyneoptera</taxon>
        <taxon>Dictyoptera</taxon>
        <taxon>Blattodea</taxon>
        <taxon>Blattoidea</taxon>
        <taxon>Termitoidae</taxon>
        <taxon>Termopsidae</taxon>
        <taxon>Zootermopsis</taxon>
    </lineage>
</organism>
<dbReference type="InParanoid" id="A0A067QG36"/>
<dbReference type="GO" id="GO:0003676">
    <property type="term" value="F:nucleic acid binding"/>
    <property type="evidence" value="ECO:0007669"/>
    <property type="project" value="InterPro"/>
</dbReference>
<dbReference type="PANTHER" id="PTHR46060:SF1">
    <property type="entry name" value="MARINER MOS1 TRANSPOSASE-LIKE PROTEIN"/>
    <property type="match status" value="1"/>
</dbReference>
<dbReference type="AlphaFoldDB" id="A0A067QG36"/>
<feature type="non-terminal residue" evidence="1">
    <location>
        <position position="1"/>
    </location>
</feature>
<evidence type="ECO:0000313" key="2">
    <source>
        <dbReference type="Proteomes" id="UP000027135"/>
    </source>
</evidence>
<proteinExistence type="predicted"/>
<gene>
    <name evidence="1" type="ORF">L798_03942</name>
</gene>